<keyword evidence="2" id="KW-1185">Reference proteome</keyword>
<dbReference type="EMBL" id="ML996567">
    <property type="protein sequence ID" value="KAF2760714.1"/>
    <property type="molecule type" value="Genomic_DNA"/>
</dbReference>
<sequence>MVDVVGGDIYKARLSLSRHSDLPTDSPKLASVYTSRATAKGCSTTTTRHAQGCIHIPNTYLAGHSSAHALRPLNKPAFPKKKNNLSKPTTMYHLAPLLLLLAASTVLSNPLSLRRSDPLQHLHARQSDPTDPKNQLHHGPVVYLTDCDVPAPSKHYSIMTYYTGHVNRATPITATERQPVHKCRVSNSTWVDWGSRVHWDCFEGQGTPADVFSFESQMEVTSGTYGEWAGSGKAGGKDGAGKRYTCWKDDHRVLFEDRDGSDEMQCYSGYYCYF</sequence>
<gene>
    <name evidence="1" type="ORF">EJ05DRAFT_240583</name>
</gene>
<protein>
    <submittedName>
        <fullName evidence="1">Uncharacterized protein</fullName>
    </submittedName>
</protein>
<dbReference type="Proteomes" id="UP000799437">
    <property type="component" value="Unassembled WGS sequence"/>
</dbReference>
<reference evidence="1" key="1">
    <citation type="journal article" date="2020" name="Stud. Mycol.">
        <title>101 Dothideomycetes genomes: a test case for predicting lifestyles and emergence of pathogens.</title>
        <authorList>
            <person name="Haridas S."/>
            <person name="Albert R."/>
            <person name="Binder M."/>
            <person name="Bloem J."/>
            <person name="Labutti K."/>
            <person name="Salamov A."/>
            <person name="Andreopoulos B."/>
            <person name="Baker S."/>
            <person name="Barry K."/>
            <person name="Bills G."/>
            <person name="Bluhm B."/>
            <person name="Cannon C."/>
            <person name="Castanera R."/>
            <person name="Culley D."/>
            <person name="Daum C."/>
            <person name="Ezra D."/>
            <person name="Gonzalez J."/>
            <person name="Henrissat B."/>
            <person name="Kuo A."/>
            <person name="Liang C."/>
            <person name="Lipzen A."/>
            <person name="Lutzoni F."/>
            <person name="Magnuson J."/>
            <person name="Mondo S."/>
            <person name="Nolan M."/>
            <person name="Ohm R."/>
            <person name="Pangilinan J."/>
            <person name="Park H.-J."/>
            <person name="Ramirez L."/>
            <person name="Alfaro M."/>
            <person name="Sun H."/>
            <person name="Tritt A."/>
            <person name="Yoshinaga Y."/>
            <person name="Zwiers L.-H."/>
            <person name="Turgeon B."/>
            <person name="Goodwin S."/>
            <person name="Spatafora J."/>
            <person name="Crous P."/>
            <person name="Grigoriev I."/>
        </authorList>
    </citation>
    <scope>NUCLEOTIDE SEQUENCE</scope>
    <source>
        <strain evidence="1">CBS 121739</strain>
    </source>
</reference>
<evidence type="ECO:0000313" key="2">
    <source>
        <dbReference type="Proteomes" id="UP000799437"/>
    </source>
</evidence>
<dbReference type="RefSeq" id="XP_033603165.1">
    <property type="nucleotide sequence ID" value="XM_033740049.1"/>
</dbReference>
<accession>A0A6A6WFA4</accession>
<organism evidence="1 2">
    <name type="scientific">Pseudovirgaria hyperparasitica</name>
    <dbReference type="NCBI Taxonomy" id="470096"/>
    <lineage>
        <taxon>Eukaryota</taxon>
        <taxon>Fungi</taxon>
        <taxon>Dikarya</taxon>
        <taxon>Ascomycota</taxon>
        <taxon>Pezizomycotina</taxon>
        <taxon>Dothideomycetes</taxon>
        <taxon>Dothideomycetes incertae sedis</taxon>
        <taxon>Acrospermales</taxon>
        <taxon>Acrospermaceae</taxon>
        <taxon>Pseudovirgaria</taxon>
    </lineage>
</organism>
<dbReference type="GeneID" id="54481103"/>
<evidence type="ECO:0000313" key="1">
    <source>
        <dbReference type="EMBL" id="KAF2760714.1"/>
    </source>
</evidence>
<proteinExistence type="predicted"/>
<name>A0A6A6WFA4_9PEZI</name>
<dbReference type="AlphaFoldDB" id="A0A6A6WFA4"/>